<name>A0ABP8BB78_9SPHI</name>
<accession>A0ABP8BB78</accession>
<gene>
    <name evidence="1" type="ORF">GCM10022289_17600</name>
</gene>
<protein>
    <submittedName>
        <fullName evidence="1">Uncharacterized protein</fullName>
    </submittedName>
</protein>
<sequence length="59" mass="7020">MINEPMTNEPMTNKLITNDQRPILTPFRNKNNIFCQNKTYMAMLAIYGDYCGNDYKRIR</sequence>
<dbReference type="Proteomes" id="UP001501772">
    <property type="component" value="Unassembled WGS sequence"/>
</dbReference>
<comment type="caution">
    <text evidence="1">The sequence shown here is derived from an EMBL/GenBank/DDBJ whole genome shotgun (WGS) entry which is preliminary data.</text>
</comment>
<evidence type="ECO:0000313" key="2">
    <source>
        <dbReference type="Proteomes" id="UP001501772"/>
    </source>
</evidence>
<reference evidence="2" key="1">
    <citation type="journal article" date="2019" name="Int. J. Syst. Evol. Microbiol.">
        <title>The Global Catalogue of Microorganisms (GCM) 10K type strain sequencing project: providing services to taxonomists for standard genome sequencing and annotation.</title>
        <authorList>
            <consortium name="The Broad Institute Genomics Platform"/>
            <consortium name="The Broad Institute Genome Sequencing Center for Infectious Disease"/>
            <person name="Wu L."/>
            <person name="Ma J."/>
        </authorList>
    </citation>
    <scope>NUCLEOTIDE SEQUENCE [LARGE SCALE GENOMIC DNA]</scope>
    <source>
        <strain evidence="2">JCM 17626</strain>
    </source>
</reference>
<organism evidence="1 2">
    <name type="scientific">Pedobacter jeongneungensis</name>
    <dbReference type="NCBI Taxonomy" id="947309"/>
    <lineage>
        <taxon>Bacteria</taxon>
        <taxon>Pseudomonadati</taxon>
        <taxon>Bacteroidota</taxon>
        <taxon>Sphingobacteriia</taxon>
        <taxon>Sphingobacteriales</taxon>
        <taxon>Sphingobacteriaceae</taxon>
        <taxon>Pedobacter</taxon>
    </lineage>
</organism>
<dbReference type="EMBL" id="BAABBY010000004">
    <property type="protein sequence ID" value="GAA4202604.1"/>
    <property type="molecule type" value="Genomic_DNA"/>
</dbReference>
<proteinExistence type="predicted"/>
<evidence type="ECO:0000313" key="1">
    <source>
        <dbReference type="EMBL" id="GAA4202604.1"/>
    </source>
</evidence>
<keyword evidence="2" id="KW-1185">Reference proteome</keyword>